<dbReference type="AlphaFoldDB" id="A0A7L4PC49"/>
<name>A0A7L4PC49_9CREN</name>
<dbReference type="RefSeq" id="WP_179790703.1">
    <property type="nucleotide sequence ID" value="NZ_JAAVJF010000006.1"/>
</dbReference>
<evidence type="ECO:0000313" key="2">
    <source>
        <dbReference type="Proteomes" id="UP000554766"/>
    </source>
</evidence>
<protein>
    <submittedName>
        <fullName evidence="1">Uncharacterized protein</fullName>
    </submittedName>
</protein>
<comment type="caution">
    <text evidence="1">The sequence shown here is derived from an EMBL/GenBank/DDBJ whole genome shotgun (WGS) entry which is preliminary data.</text>
</comment>
<evidence type="ECO:0000313" key="1">
    <source>
        <dbReference type="EMBL" id="NYR16451.1"/>
    </source>
</evidence>
<organism evidence="1 2">
    <name type="scientific">Pyrobaculum arsenaticum</name>
    <dbReference type="NCBI Taxonomy" id="121277"/>
    <lineage>
        <taxon>Archaea</taxon>
        <taxon>Thermoproteota</taxon>
        <taxon>Thermoprotei</taxon>
        <taxon>Thermoproteales</taxon>
        <taxon>Thermoproteaceae</taxon>
        <taxon>Pyrobaculum</taxon>
    </lineage>
</organism>
<proteinExistence type="predicted"/>
<accession>A0A7L4PC49</accession>
<sequence length="412" mass="45267">MRREAVIRTLLLFLPTLVFIIALTSPGGDYAFRSGPLAEVALGQLPSYVAAEDKTLYLYSSPYGPWLYPKAVEVRLFYPTTVLASSTCGAVGVSSVGEAPGAYPVDLTIPPGFEGECLVNFTHPSGWRDAVRLKVRLVDWYPGSAQRVVITLNGSGWQFVQVGRDGAFYIWERDVGKLPISGCVFVFNKSVLITETLKYAEVVPNVLPPVYALSDKGVERYGAFVKLQGVEKLYVYDAPCPPAVNVSVPPAPTLRGEMGVVLPGYAGPFFDSPRAEGVRVFKTALREVNYTVATAKSYRVHFYTYSTPVGMWGAVIRYQFGVSTYLTTLVSLYKPLNATGPFRQGVAWLYTDGMSKYWVFSRSSPYYTCNPPCGVPSGWTEPIYVVADPTGTWGGWPAVISVVQESLRPWKT</sequence>
<reference evidence="1 2" key="1">
    <citation type="journal article" date="2020" name="Nat. Commun.">
        <title>The structures of two archaeal type IV pili illuminate evolutionary relationships.</title>
        <authorList>
            <person name="Wang F."/>
            <person name="Baquero D.P."/>
            <person name="Su Z."/>
            <person name="Beltran L.C."/>
            <person name="Prangishvili D."/>
            <person name="Krupovic M."/>
            <person name="Egelman E.H."/>
        </authorList>
    </citation>
    <scope>NUCLEOTIDE SEQUENCE [LARGE SCALE GENOMIC DNA]</scope>
    <source>
        <strain evidence="1 2">2GA</strain>
    </source>
</reference>
<gene>
    <name evidence="1" type="ORF">HC235_11035</name>
</gene>
<dbReference type="EMBL" id="JAAVJF010000006">
    <property type="protein sequence ID" value="NYR16451.1"/>
    <property type="molecule type" value="Genomic_DNA"/>
</dbReference>
<keyword evidence="2" id="KW-1185">Reference proteome</keyword>
<dbReference type="Proteomes" id="UP000554766">
    <property type="component" value="Unassembled WGS sequence"/>
</dbReference>